<evidence type="ECO:0000256" key="4">
    <source>
        <dbReference type="ARBA" id="ARBA00022519"/>
    </source>
</evidence>
<comment type="function">
    <text evidence="9">Plays an essential role in type IV pili and type II pseudopili formation by proteolytically removing the leader sequence from substrate proteins and subsequently monomethylating the alpha-amino group of the newly exposed N-terminal phenylalanine.</text>
</comment>
<dbReference type="EC" id="3.4.23.43" evidence="9"/>
<keyword evidence="7 10" id="KW-0472">Membrane</keyword>
<feature type="transmembrane region" description="Helical" evidence="10">
    <location>
        <begin position="77"/>
        <end position="95"/>
    </location>
</feature>
<keyword evidence="9" id="KW-0378">Hydrolase</keyword>
<dbReference type="InterPro" id="IPR014032">
    <property type="entry name" value="Peptidase_A24A_bac"/>
</dbReference>
<evidence type="ECO:0000256" key="8">
    <source>
        <dbReference type="RuleBase" id="RU003793"/>
    </source>
</evidence>
<dbReference type="Pfam" id="PF01478">
    <property type="entry name" value="Peptidase_A24"/>
    <property type="match status" value="1"/>
</dbReference>
<dbReference type="InterPro" id="IPR010627">
    <property type="entry name" value="Prepilin_pept_A24_N"/>
</dbReference>
<feature type="transmembrane region" description="Helical" evidence="10">
    <location>
        <begin position="152"/>
        <end position="173"/>
    </location>
</feature>
<dbReference type="GO" id="GO:0005886">
    <property type="term" value="C:plasma membrane"/>
    <property type="evidence" value="ECO:0007669"/>
    <property type="project" value="UniProtKB-SubCell"/>
</dbReference>
<dbReference type="Pfam" id="PF06750">
    <property type="entry name" value="A24_N_bact"/>
    <property type="match status" value="1"/>
</dbReference>
<dbReference type="PANTHER" id="PTHR30487">
    <property type="entry name" value="TYPE 4 PREPILIN-LIKE PROTEINS LEADER PEPTIDE-PROCESSING ENZYME"/>
    <property type="match status" value="1"/>
</dbReference>
<evidence type="ECO:0000256" key="1">
    <source>
        <dbReference type="ARBA" id="ARBA00004429"/>
    </source>
</evidence>
<feature type="domain" description="Prepilin peptidase A24 N-terminal" evidence="12">
    <location>
        <begin position="12"/>
        <end position="92"/>
    </location>
</feature>
<keyword evidence="9 13" id="KW-0808">Transferase</keyword>
<keyword evidence="9" id="KW-0511">Multifunctional enzyme</keyword>
<dbReference type="Gene3D" id="1.20.120.1220">
    <property type="match status" value="1"/>
</dbReference>
<feature type="transmembrane region" description="Helical" evidence="10">
    <location>
        <begin position="230"/>
        <end position="256"/>
    </location>
</feature>
<evidence type="ECO:0000313" key="14">
    <source>
        <dbReference type="Proteomes" id="UP000243255"/>
    </source>
</evidence>
<dbReference type="RefSeq" id="WP_073127274.1">
    <property type="nucleotide sequence ID" value="NZ_BAABCH010000081.1"/>
</dbReference>
<dbReference type="Proteomes" id="UP000243255">
    <property type="component" value="Unassembled WGS sequence"/>
</dbReference>
<keyword evidence="9 13" id="KW-0489">Methyltransferase</keyword>
<dbReference type="EMBL" id="FQWX01000037">
    <property type="protein sequence ID" value="SHH33840.1"/>
    <property type="molecule type" value="Genomic_DNA"/>
</dbReference>
<comment type="subcellular location">
    <subcellularLocation>
        <location evidence="1">Cell inner membrane</location>
        <topology evidence="1">Multi-pass membrane protein</topology>
    </subcellularLocation>
    <subcellularLocation>
        <location evidence="9">Cell membrane</location>
        <topology evidence="9">Multi-pass membrane protein</topology>
    </subcellularLocation>
</comment>
<reference evidence="14" key="1">
    <citation type="submission" date="2016-11" db="EMBL/GenBank/DDBJ databases">
        <authorList>
            <person name="Varghese N."/>
            <person name="Submissions S."/>
        </authorList>
    </citation>
    <scope>NUCLEOTIDE SEQUENCE [LARGE SCALE GENOMIC DNA]</scope>
    <source>
        <strain evidence="14">DSM 2635</strain>
    </source>
</reference>
<evidence type="ECO:0000256" key="3">
    <source>
        <dbReference type="ARBA" id="ARBA00022475"/>
    </source>
</evidence>
<evidence type="ECO:0000256" key="10">
    <source>
        <dbReference type="SAM" id="Phobius"/>
    </source>
</evidence>
<dbReference type="GO" id="GO:0032259">
    <property type="term" value="P:methylation"/>
    <property type="evidence" value="ECO:0007669"/>
    <property type="project" value="UniProtKB-KW"/>
</dbReference>
<evidence type="ECO:0000256" key="5">
    <source>
        <dbReference type="ARBA" id="ARBA00022692"/>
    </source>
</evidence>
<dbReference type="PANTHER" id="PTHR30487:SF0">
    <property type="entry name" value="PREPILIN LEADER PEPTIDASE_N-METHYLTRANSFERASE-RELATED"/>
    <property type="match status" value="1"/>
</dbReference>
<dbReference type="GO" id="GO:0008168">
    <property type="term" value="F:methyltransferase activity"/>
    <property type="evidence" value="ECO:0007669"/>
    <property type="project" value="UniProtKB-KW"/>
</dbReference>
<keyword evidence="3" id="KW-1003">Cell membrane</keyword>
<comment type="similarity">
    <text evidence="2 8">Belongs to the peptidase A24 family.</text>
</comment>
<comment type="catalytic activity">
    <reaction evidence="9">
        <text>Typically cleaves a -Gly-|-Phe- bond to release an N-terminal, basic peptide of 5-8 residues from type IV prepilin, and then N-methylates the new N-terminal amino group, the methyl donor being S-adenosyl-L-methionine.</text>
        <dbReference type="EC" id="3.4.23.43"/>
    </reaction>
</comment>
<dbReference type="InterPro" id="IPR050882">
    <property type="entry name" value="Prepilin_peptidase/N-MTase"/>
</dbReference>
<dbReference type="GO" id="GO:0004190">
    <property type="term" value="F:aspartic-type endopeptidase activity"/>
    <property type="evidence" value="ECO:0007669"/>
    <property type="project" value="UniProtKB-EC"/>
</dbReference>
<evidence type="ECO:0000256" key="9">
    <source>
        <dbReference type="RuleBase" id="RU003794"/>
    </source>
</evidence>
<dbReference type="OrthoDB" id="9789291at2"/>
<dbReference type="AlphaFoldDB" id="A0A1M5S5X6"/>
<gene>
    <name evidence="13" type="ORF">SAMN04488530_13717</name>
</gene>
<feature type="transmembrane region" description="Helical" evidence="10">
    <location>
        <begin position="185"/>
        <end position="218"/>
    </location>
</feature>
<dbReference type="InterPro" id="IPR000045">
    <property type="entry name" value="Prepilin_IV_endopep_pep"/>
</dbReference>
<keyword evidence="14" id="KW-1185">Reference proteome</keyword>
<organism evidence="13 14">
    <name type="scientific">Asaccharospora irregularis DSM 2635</name>
    <dbReference type="NCBI Taxonomy" id="1121321"/>
    <lineage>
        <taxon>Bacteria</taxon>
        <taxon>Bacillati</taxon>
        <taxon>Bacillota</taxon>
        <taxon>Clostridia</taxon>
        <taxon>Peptostreptococcales</taxon>
        <taxon>Peptostreptococcaceae</taxon>
        <taxon>Asaccharospora</taxon>
    </lineage>
</organism>
<evidence type="ECO:0000256" key="2">
    <source>
        <dbReference type="ARBA" id="ARBA00005801"/>
    </source>
</evidence>
<dbReference type="GO" id="GO:0006465">
    <property type="term" value="P:signal peptide processing"/>
    <property type="evidence" value="ECO:0007669"/>
    <property type="project" value="TreeGrafter"/>
</dbReference>
<dbReference type="EC" id="2.1.1.-" evidence="9"/>
<feature type="domain" description="Prepilin type IV endopeptidase peptidase" evidence="11">
    <location>
        <begin position="106"/>
        <end position="214"/>
    </location>
</feature>
<sequence>MEYIIIKLYVLLIGLIIGSFLNVCIYRIPNNESISMPPSHCMSCKSRLRWRDLVPVLSYLSTGGKCRYCGQKVSSRYALVELMTGVLFLAVFDLYGISIKTVYYSVFISILVTITFIDIDHYIIPDKILIFGLLFSLIFNILFKEVKIKQSILGLILSGGGMWIIISIIELIVKKECMGGGDIKLFGVVGFFLGLKGGLLTIILSIYVGAFYGLIIIIYSKIKGKELSSVIPYGPFISVASIISIFFGDSIINYYLYLIG</sequence>
<proteinExistence type="inferred from homology"/>
<keyword evidence="6 10" id="KW-1133">Transmembrane helix</keyword>
<evidence type="ECO:0000256" key="7">
    <source>
        <dbReference type="ARBA" id="ARBA00023136"/>
    </source>
</evidence>
<dbReference type="STRING" id="1121321.SAMN04488530_13717"/>
<evidence type="ECO:0000259" key="11">
    <source>
        <dbReference type="Pfam" id="PF01478"/>
    </source>
</evidence>
<keyword evidence="9" id="KW-0645">Protease</keyword>
<feature type="transmembrane region" description="Helical" evidence="10">
    <location>
        <begin position="128"/>
        <end position="146"/>
    </location>
</feature>
<feature type="transmembrane region" description="Helical" evidence="10">
    <location>
        <begin position="6"/>
        <end position="26"/>
    </location>
</feature>
<evidence type="ECO:0000313" key="13">
    <source>
        <dbReference type="EMBL" id="SHH33840.1"/>
    </source>
</evidence>
<evidence type="ECO:0000259" key="12">
    <source>
        <dbReference type="Pfam" id="PF06750"/>
    </source>
</evidence>
<evidence type="ECO:0000256" key="6">
    <source>
        <dbReference type="ARBA" id="ARBA00022989"/>
    </source>
</evidence>
<keyword evidence="5 9" id="KW-0812">Transmembrane</keyword>
<keyword evidence="4" id="KW-0997">Cell inner membrane</keyword>
<name>A0A1M5S5X6_9FIRM</name>
<protein>
    <recommendedName>
        <fullName evidence="9">Prepilin leader peptidase/N-methyltransferase</fullName>
        <ecNumber evidence="9">2.1.1.-</ecNumber>
        <ecNumber evidence="9">3.4.23.43</ecNumber>
    </recommendedName>
</protein>
<accession>A0A1M5S5X6</accession>
<dbReference type="PRINTS" id="PR00864">
    <property type="entry name" value="PREPILNPTASE"/>
</dbReference>